<protein>
    <submittedName>
        <fullName evidence="1">Uncharacterized protein</fullName>
    </submittedName>
</protein>
<dbReference type="EMBL" id="LECT01000019">
    <property type="protein sequence ID" value="KLU05339.1"/>
    <property type="molecule type" value="Genomic_DNA"/>
</dbReference>
<evidence type="ECO:0000313" key="1">
    <source>
        <dbReference type="EMBL" id="KLU05339.1"/>
    </source>
</evidence>
<proteinExistence type="predicted"/>
<dbReference type="Proteomes" id="UP000036367">
    <property type="component" value="Unassembled WGS sequence"/>
</dbReference>
<evidence type="ECO:0000313" key="2">
    <source>
        <dbReference type="Proteomes" id="UP000036367"/>
    </source>
</evidence>
<accession>A0A0J1EIJ5</accession>
<name>A0A0J1EIJ5_RHOIS</name>
<dbReference type="AlphaFoldDB" id="A0A0J1EIJ5"/>
<gene>
    <name evidence="1" type="ORF">RISK_002546</name>
</gene>
<comment type="caution">
    <text evidence="1">The sequence shown here is derived from an EMBL/GenBank/DDBJ whole genome shotgun (WGS) entry which is preliminary data.</text>
</comment>
<organism evidence="1 2">
    <name type="scientific">Rhodopirellula islandica</name>
    <dbReference type="NCBI Taxonomy" id="595434"/>
    <lineage>
        <taxon>Bacteria</taxon>
        <taxon>Pseudomonadati</taxon>
        <taxon>Planctomycetota</taxon>
        <taxon>Planctomycetia</taxon>
        <taxon>Pirellulales</taxon>
        <taxon>Pirellulaceae</taxon>
        <taxon>Rhodopirellula</taxon>
    </lineage>
</organism>
<sequence>MAVWNRECILEALDNTNRVWKSFGCKRQGRISTTVHDIPCFRHTR</sequence>
<reference evidence="1" key="1">
    <citation type="submission" date="2015-05" db="EMBL/GenBank/DDBJ databases">
        <title>Permanent draft genome of Rhodopirellula islandicus K833.</title>
        <authorList>
            <person name="Kizina J."/>
            <person name="Richter M."/>
            <person name="Glockner F.O."/>
            <person name="Harder J."/>
        </authorList>
    </citation>
    <scope>NUCLEOTIDE SEQUENCE [LARGE SCALE GENOMIC DNA]</scope>
    <source>
        <strain evidence="1">K833</strain>
    </source>
</reference>
<dbReference type="STRING" id="595434.RISK_002546"/>
<keyword evidence="2" id="KW-1185">Reference proteome</keyword>